<comment type="similarity">
    <text evidence="8 9">Belongs to the TonB-dependent receptor family.</text>
</comment>
<dbReference type="SUPFAM" id="SSF56935">
    <property type="entry name" value="Porins"/>
    <property type="match status" value="1"/>
</dbReference>
<evidence type="ECO:0000256" key="2">
    <source>
        <dbReference type="ARBA" id="ARBA00022448"/>
    </source>
</evidence>
<dbReference type="GO" id="GO:0033214">
    <property type="term" value="P:siderophore-iron import into cell"/>
    <property type="evidence" value="ECO:0007669"/>
    <property type="project" value="TreeGrafter"/>
</dbReference>
<dbReference type="InterPro" id="IPR039426">
    <property type="entry name" value="TonB-dep_rcpt-like"/>
</dbReference>
<organism evidence="14 15">
    <name type="scientific">Natronocella acetinitrilica</name>
    <dbReference type="NCBI Taxonomy" id="414046"/>
    <lineage>
        <taxon>Bacteria</taxon>
        <taxon>Pseudomonadati</taxon>
        <taxon>Pseudomonadota</taxon>
        <taxon>Gammaproteobacteria</taxon>
        <taxon>Chromatiales</taxon>
        <taxon>Ectothiorhodospiraceae</taxon>
        <taxon>Natronocella</taxon>
    </lineage>
</organism>
<evidence type="ECO:0000256" key="6">
    <source>
        <dbReference type="ARBA" id="ARBA00023136"/>
    </source>
</evidence>
<keyword evidence="3 8" id="KW-1134">Transmembrane beta strand</keyword>
<sequence length="755" mass="83252">MTDFALHRAALVGGAVLLTASGALTPALAQESGPQTERALERITITGDPDRIREVPGSAQVLDRSVLDRHSYSDPHRILRAVPGVNVAEEEGFGQFPHISMRGTPPERNSRVTIMEDGVPVAPAPYSAPAAYYFPPMSRMDRVEVLKGSSSIRHGPYTTGGAINMLSTPIPGQLSGKADVLFGSNNGRRVHANLGGTVGQWGWLVEGLQEGSDGFKQLDNPARGPNQPDPNTGFDRRNLLTKLRWNSDPSAELYQEVELKFANDERSIQDTYLGLTAQDFSNNPFRRYRGSQFDEINTSNDLYQLRHYIQFNQNVDMSTSIYRTETVRNWYKLHEVDGNGDGSFQGITPILDDPDANDDALSWIKGDPNNPDARGAVRANNREYYGQGIDLRLGYLYDAIGWNHELDVGLRFHQDEEDRFQWQDLYSMQNGYMVLESREEFGETTNRLTRARAVATYLQNTARRGPWAVTAGLRLEDINIRREDWSGPSRSGGNRTQNDSNDYRVLIPGVGATYAIDQSWSVLAGVHKGFAPGGASPDDEEEQSINYEAGFRFQGAATQAEVIGFYNDYSNINIECTAVGGGCGSADIGDTVAAGEVEIYGVEALLLHDLGAARGWRYNVPVRVGYTLTQSRFKQDIGSTAPNQWANARKGDSIPEIPEHQVNVGVGVGQSAWQVNLNANYVSGAQAKADPALSRQKIESRLLLDLSAEYRVHTNARLFAAVENLTDETYVAHFRPAGARPGKSRELWAGVKLDF</sequence>
<evidence type="ECO:0000256" key="7">
    <source>
        <dbReference type="ARBA" id="ARBA00023237"/>
    </source>
</evidence>
<keyword evidence="6 8" id="KW-0472">Membrane</keyword>
<dbReference type="AlphaFoldDB" id="A0AAE3G590"/>
<evidence type="ECO:0000313" key="15">
    <source>
        <dbReference type="Proteomes" id="UP001205843"/>
    </source>
</evidence>
<evidence type="ECO:0000256" key="5">
    <source>
        <dbReference type="ARBA" id="ARBA00023077"/>
    </source>
</evidence>
<dbReference type="InterPro" id="IPR012910">
    <property type="entry name" value="Plug_dom"/>
</dbReference>
<evidence type="ECO:0000256" key="8">
    <source>
        <dbReference type="PROSITE-ProRule" id="PRU01360"/>
    </source>
</evidence>
<keyword evidence="15" id="KW-1185">Reference proteome</keyword>
<evidence type="ECO:0000256" key="10">
    <source>
        <dbReference type="SAM" id="MobiDB-lite"/>
    </source>
</evidence>
<keyword evidence="11" id="KW-0732">Signal</keyword>
<keyword evidence="2 8" id="KW-0813">Transport</keyword>
<gene>
    <name evidence="14" type="ORF">J2T57_003255</name>
</gene>
<feature type="chain" id="PRO_5042044446" evidence="11">
    <location>
        <begin position="30"/>
        <end position="755"/>
    </location>
</feature>
<dbReference type="RefSeq" id="WP_253480806.1">
    <property type="nucleotide sequence ID" value="NZ_JALJXV010000008.1"/>
</dbReference>
<name>A0AAE3G590_9GAMM</name>
<evidence type="ECO:0000313" key="14">
    <source>
        <dbReference type="EMBL" id="MCP1676096.1"/>
    </source>
</evidence>
<dbReference type="PANTHER" id="PTHR30442:SF0">
    <property type="entry name" value="FE(3+) DICITRATE TRANSPORT PROTEIN FECA"/>
    <property type="match status" value="1"/>
</dbReference>
<dbReference type="InterPro" id="IPR036942">
    <property type="entry name" value="Beta-barrel_TonB_sf"/>
</dbReference>
<proteinExistence type="inferred from homology"/>
<feature type="domain" description="TonB-dependent receptor plug" evidence="13">
    <location>
        <begin position="52"/>
        <end position="162"/>
    </location>
</feature>
<dbReference type="Pfam" id="PF00593">
    <property type="entry name" value="TonB_dep_Rec_b-barrel"/>
    <property type="match status" value="1"/>
</dbReference>
<keyword evidence="7 8" id="KW-0998">Cell outer membrane</keyword>
<dbReference type="InterPro" id="IPR000531">
    <property type="entry name" value="Beta-barrel_TonB"/>
</dbReference>
<evidence type="ECO:0000256" key="9">
    <source>
        <dbReference type="RuleBase" id="RU003357"/>
    </source>
</evidence>
<feature type="signal peptide" evidence="11">
    <location>
        <begin position="1"/>
        <end position="29"/>
    </location>
</feature>
<dbReference type="Pfam" id="PF07715">
    <property type="entry name" value="Plug"/>
    <property type="match status" value="1"/>
</dbReference>
<protein>
    <submittedName>
        <fullName evidence="14">Fe(3+) dicitrate transport protein</fullName>
    </submittedName>
</protein>
<dbReference type="InterPro" id="IPR037066">
    <property type="entry name" value="Plug_dom_sf"/>
</dbReference>
<reference evidence="14" key="1">
    <citation type="submission" date="2022-03" db="EMBL/GenBank/DDBJ databases">
        <title>Genomic Encyclopedia of Type Strains, Phase III (KMG-III): the genomes of soil and plant-associated and newly described type strains.</title>
        <authorList>
            <person name="Whitman W."/>
        </authorList>
    </citation>
    <scope>NUCLEOTIDE SEQUENCE</scope>
    <source>
        <strain evidence="14">ANL 6-2</strain>
    </source>
</reference>
<dbReference type="Gene3D" id="2.40.170.20">
    <property type="entry name" value="TonB-dependent receptor, beta-barrel domain"/>
    <property type="match status" value="1"/>
</dbReference>
<evidence type="ECO:0000259" key="13">
    <source>
        <dbReference type="Pfam" id="PF07715"/>
    </source>
</evidence>
<dbReference type="PANTHER" id="PTHR30442">
    <property type="entry name" value="IRON III DICITRATE TRANSPORT PROTEIN FECA"/>
    <property type="match status" value="1"/>
</dbReference>
<evidence type="ECO:0000256" key="11">
    <source>
        <dbReference type="SAM" id="SignalP"/>
    </source>
</evidence>
<keyword evidence="5 9" id="KW-0798">TonB box</keyword>
<evidence type="ECO:0000256" key="4">
    <source>
        <dbReference type="ARBA" id="ARBA00022692"/>
    </source>
</evidence>
<feature type="region of interest" description="Disordered" evidence="10">
    <location>
        <begin position="214"/>
        <end position="234"/>
    </location>
</feature>
<dbReference type="PROSITE" id="PS52016">
    <property type="entry name" value="TONB_DEPENDENT_REC_3"/>
    <property type="match status" value="1"/>
</dbReference>
<feature type="domain" description="TonB-dependent receptor-like beta-barrel" evidence="12">
    <location>
        <begin position="268"/>
        <end position="725"/>
    </location>
</feature>
<accession>A0AAE3G590</accession>
<dbReference type="GO" id="GO:0009279">
    <property type="term" value="C:cell outer membrane"/>
    <property type="evidence" value="ECO:0007669"/>
    <property type="project" value="UniProtKB-SubCell"/>
</dbReference>
<evidence type="ECO:0000256" key="1">
    <source>
        <dbReference type="ARBA" id="ARBA00004571"/>
    </source>
</evidence>
<keyword evidence="4 8" id="KW-0812">Transmembrane</keyword>
<evidence type="ECO:0000259" key="12">
    <source>
        <dbReference type="Pfam" id="PF00593"/>
    </source>
</evidence>
<dbReference type="EMBL" id="JALJXV010000008">
    <property type="protein sequence ID" value="MCP1676096.1"/>
    <property type="molecule type" value="Genomic_DNA"/>
</dbReference>
<dbReference type="Proteomes" id="UP001205843">
    <property type="component" value="Unassembled WGS sequence"/>
</dbReference>
<comment type="subcellular location">
    <subcellularLocation>
        <location evidence="1 8">Cell outer membrane</location>
        <topology evidence="1 8">Multi-pass membrane protein</topology>
    </subcellularLocation>
</comment>
<comment type="caution">
    <text evidence="14">The sequence shown here is derived from an EMBL/GenBank/DDBJ whole genome shotgun (WGS) entry which is preliminary data.</text>
</comment>
<evidence type="ECO:0000256" key="3">
    <source>
        <dbReference type="ARBA" id="ARBA00022452"/>
    </source>
</evidence>
<dbReference type="Gene3D" id="2.170.130.10">
    <property type="entry name" value="TonB-dependent receptor, plug domain"/>
    <property type="match status" value="1"/>
</dbReference>